<sequence length="600" mass="66603">MWAAVFLTVITSVTSLTVTVTNHWNGGFQGKFAINTDHAIYGWRAHIACNNPLDKLEIYKATLTETSNNKKEFFLVHKPFDSTITDGGSLEIDFIGHFTGNIVPNCAVAINDGRSPSPYSDQHRELPTPSEQSGPHGNGTRSSRAVSAMKYDYAKALSLSILFYDAQRSGKLPPHNHIPWRGDSALHDSDNGHDLSGGWYDAGDHVKFNFPMAMSTHTLLLGFIKFQDAYKHFHQKDLMCDMIKWPLDYFLKCWIPSQQTYYFQVGDPSKDHSYWGRPENMHMDRPALKITPAHPGSDVAGDTAAAFAAGHIAFKTICGNAAYADTLLQAAKSIYDFAKNHQGIYSKSVPQAGYGSNGFKDELSVAAAWLYQATHDVKYLNDAKQFHETGVPWNLSWNDKKITSQASTTRARYLLYEITKDVSYKNEILNYVKDNRPGGTATYTPCGMLYRDQWGSNRYSANGAFIALLAAADGIETHDYVTWAMSQINYLLGDNNYGISYEIGFGSKYPQHPHHRGSACRTTTTQCSFAEPGPNPNVLNGALVGGPDAHDHYEDRRDDYVKNEVACDYNAGFQGALAGLLHFAIHNTLPQAPAPKCSHH</sequence>
<comment type="caution">
    <text evidence="13">The sequence shown here is derived from an EMBL/GenBank/DDBJ whole genome shotgun (WGS) entry which is preliminary data.</text>
</comment>
<dbReference type="InterPro" id="IPR008965">
    <property type="entry name" value="CBM2/CBM3_carb-bd_dom_sf"/>
</dbReference>
<gene>
    <name evidence="13" type="ORF">ACJMK2_007607</name>
</gene>
<dbReference type="Gene3D" id="2.60.40.290">
    <property type="match status" value="1"/>
</dbReference>
<feature type="region of interest" description="Disordered" evidence="10">
    <location>
        <begin position="113"/>
        <end position="143"/>
    </location>
</feature>
<keyword evidence="6 8" id="KW-0326">Glycosidase</keyword>
<dbReference type="EC" id="3.2.1.4" evidence="9"/>
<feature type="compositionally biased region" description="Polar residues" evidence="10">
    <location>
        <begin position="129"/>
        <end position="143"/>
    </location>
</feature>
<comment type="catalytic activity">
    <reaction evidence="1 9">
        <text>Endohydrolysis of (1-&gt;4)-beta-D-glucosidic linkages in cellulose, lichenin and cereal beta-D-glucans.</text>
        <dbReference type="EC" id="3.2.1.4"/>
    </reaction>
</comment>
<dbReference type="PROSITE" id="PS00698">
    <property type="entry name" value="GH9_3"/>
    <property type="match status" value="1"/>
</dbReference>
<organism evidence="13 14">
    <name type="scientific">Sinanodonta woodiana</name>
    <name type="common">Chinese pond mussel</name>
    <name type="synonym">Anodonta woodiana</name>
    <dbReference type="NCBI Taxonomy" id="1069815"/>
    <lineage>
        <taxon>Eukaryota</taxon>
        <taxon>Metazoa</taxon>
        <taxon>Spiralia</taxon>
        <taxon>Lophotrochozoa</taxon>
        <taxon>Mollusca</taxon>
        <taxon>Bivalvia</taxon>
        <taxon>Autobranchia</taxon>
        <taxon>Heteroconchia</taxon>
        <taxon>Palaeoheterodonta</taxon>
        <taxon>Unionida</taxon>
        <taxon>Unionoidea</taxon>
        <taxon>Unionidae</taxon>
        <taxon>Unioninae</taxon>
        <taxon>Sinanodonta</taxon>
    </lineage>
</organism>
<dbReference type="GO" id="GO:0030245">
    <property type="term" value="P:cellulose catabolic process"/>
    <property type="evidence" value="ECO:0007669"/>
    <property type="project" value="UniProtKB-KW"/>
</dbReference>
<feature type="signal peptide" evidence="11">
    <location>
        <begin position="1"/>
        <end position="15"/>
    </location>
</feature>
<feature type="domain" description="Glycoside hydrolase family 9" evidence="12">
    <location>
        <begin position="153"/>
        <end position="577"/>
    </location>
</feature>
<name>A0ABD3VKA0_SINWO</name>
<dbReference type="Pfam" id="PF00759">
    <property type="entry name" value="Glyco_hydro_9"/>
    <property type="match status" value="1"/>
</dbReference>
<feature type="active site" evidence="8">
    <location>
        <position position="564"/>
    </location>
</feature>
<evidence type="ECO:0000256" key="9">
    <source>
        <dbReference type="RuleBase" id="RU361166"/>
    </source>
</evidence>
<dbReference type="EMBL" id="JBJQND010000011">
    <property type="protein sequence ID" value="KAL3861581.1"/>
    <property type="molecule type" value="Genomic_DNA"/>
</dbReference>
<comment type="similarity">
    <text evidence="2 8 9">Belongs to the glycosyl hydrolase 9 (cellulase E) family.</text>
</comment>
<dbReference type="PANTHER" id="PTHR22298">
    <property type="entry name" value="ENDO-1,4-BETA-GLUCANASE"/>
    <property type="match status" value="1"/>
</dbReference>
<evidence type="ECO:0000256" key="3">
    <source>
        <dbReference type="ARBA" id="ARBA00022801"/>
    </source>
</evidence>
<evidence type="ECO:0000256" key="1">
    <source>
        <dbReference type="ARBA" id="ARBA00000966"/>
    </source>
</evidence>
<evidence type="ECO:0000256" key="5">
    <source>
        <dbReference type="ARBA" id="ARBA00023277"/>
    </source>
</evidence>
<evidence type="ECO:0000313" key="14">
    <source>
        <dbReference type="Proteomes" id="UP001634394"/>
    </source>
</evidence>
<feature type="chain" id="PRO_5044787957" description="Endoglucanase" evidence="11">
    <location>
        <begin position="16"/>
        <end position="600"/>
    </location>
</feature>
<evidence type="ECO:0000256" key="6">
    <source>
        <dbReference type="ARBA" id="ARBA00023295"/>
    </source>
</evidence>
<keyword evidence="14" id="KW-1185">Reference proteome</keyword>
<dbReference type="Gene3D" id="1.50.10.10">
    <property type="match status" value="1"/>
</dbReference>
<dbReference type="SUPFAM" id="SSF48208">
    <property type="entry name" value="Six-hairpin glycosidases"/>
    <property type="match status" value="1"/>
</dbReference>
<dbReference type="Proteomes" id="UP001634394">
    <property type="component" value="Unassembled WGS sequence"/>
</dbReference>
<dbReference type="InterPro" id="IPR012341">
    <property type="entry name" value="6hp_glycosidase-like_sf"/>
</dbReference>
<evidence type="ECO:0000256" key="11">
    <source>
        <dbReference type="SAM" id="SignalP"/>
    </source>
</evidence>
<dbReference type="AlphaFoldDB" id="A0ABD3VKA0"/>
<dbReference type="InterPro" id="IPR033126">
    <property type="entry name" value="Glyco_hydro_9_Asp/Glu_AS"/>
</dbReference>
<feature type="active site" evidence="8">
    <location>
        <position position="555"/>
    </location>
</feature>
<keyword evidence="11" id="KW-0732">Signal</keyword>
<evidence type="ECO:0000256" key="7">
    <source>
        <dbReference type="ARBA" id="ARBA00023326"/>
    </source>
</evidence>
<dbReference type="InterPro" id="IPR001701">
    <property type="entry name" value="Glyco_hydro_9"/>
</dbReference>
<dbReference type="GO" id="GO:0008810">
    <property type="term" value="F:cellulase activity"/>
    <property type="evidence" value="ECO:0007669"/>
    <property type="project" value="UniProtKB-EC"/>
</dbReference>
<keyword evidence="7 8" id="KW-0624">Polysaccharide degradation</keyword>
<evidence type="ECO:0000313" key="13">
    <source>
        <dbReference type="EMBL" id="KAL3861581.1"/>
    </source>
</evidence>
<evidence type="ECO:0000256" key="2">
    <source>
        <dbReference type="ARBA" id="ARBA00007072"/>
    </source>
</evidence>
<keyword evidence="3 8" id="KW-0378">Hydrolase</keyword>
<evidence type="ECO:0000256" key="4">
    <source>
        <dbReference type="ARBA" id="ARBA00023001"/>
    </source>
</evidence>
<evidence type="ECO:0000259" key="12">
    <source>
        <dbReference type="Pfam" id="PF00759"/>
    </source>
</evidence>
<dbReference type="SUPFAM" id="SSF49384">
    <property type="entry name" value="Carbohydrate-binding domain"/>
    <property type="match status" value="1"/>
</dbReference>
<proteinExistence type="inferred from homology"/>
<keyword evidence="4 9" id="KW-0136">Cellulose degradation</keyword>
<keyword evidence="5 8" id="KW-0119">Carbohydrate metabolism</keyword>
<dbReference type="InterPro" id="IPR008928">
    <property type="entry name" value="6-hairpin_glycosidase_sf"/>
</dbReference>
<evidence type="ECO:0000256" key="8">
    <source>
        <dbReference type="PROSITE-ProRule" id="PRU10060"/>
    </source>
</evidence>
<accession>A0ABD3VKA0</accession>
<protein>
    <recommendedName>
        <fullName evidence="9">Endoglucanase</fullName>
        <ecNumber evidence="9">3.2.1.4</ecNumber>
    </recommendedName>
</protein>
<reference evidence="13 14" key="1">
    <citation type="submission" date="2024-11" db="EMBL/GenBank/DDBJ databases">
        <title>Chromosome-level genome assembly of the freshwater bivalve Anodonta woodiana.</title>
        <authorList>
            <person name="Chen X."/>
        </authorList>
    </citation>
    <scope>NUCLEOTIDE SEQUENCE [LARGE SCALE GENOMIC DNA]</scope>
    <source>
        <strain evidence="13">MN2024</strain>
        <tissue evidence="13">Gills</tissue>
    </source>
</reference>
<evidence type="ECO:0000256" key="10">
    <source>
        <dbReference type="SAM" id="MobiDB-lite"/>
    </source>
</evidence>
<dbReference type="InterPro" id="IPR012291">
    <property type="entry name" value="CBM2_carb-bd_dom_sf"/>
</dbReference>